<reference evidence="3" key="3">
    <citation type="submission" date="2020-10" db="EMBL/GenBank/DDBJ databases">
        <authorList>
            <person name="Sedaghatjoo S."/>
        </authorList>
    </citation>
    <scope>NUCLEOTIDE SEQUENCE</scope>
    <source>
        <strain evidence="3">AZH3</strain>
    </source>
</reference>
<dbReference type="Gene3D" id="3.30.9.10">
    <property type="entry name" value="D-Amino Acid Oxidase, subunit A, domain 2"/>
    <property type="match status" value="1"/>
</dbReference>
<evidence type="ECO:0000313" key="4">
    <source>
        <dbReference type="EMBL" id="KAE8257060.1"/>
    </source>
</evidence>
<evidence type="ECO:0000256" key="1">
    <source>
        <dbReference type="SAM" id="MobiDB-lite"/>
    </source>
</evidence>
<dbReference type="Gene3D" id="3.50.50.60">
    <property type="entry name" value="FAD/NAD(P)-binding domain"/>
    <property type="match status" value="2"/>
</dbReference>
<sequence length="564" mass="60818">MTEFPVLSTTAADEAHFERSSSSPSSSRLPHPLTDPTLSYWIDTSSAPSSRYGIQSVPSTEDDTAVDVAIIGSGITGVSAAYHLLHELGTSTTSSIKSIVVFEAREFCSGATGRNGGHLTPVSALAYTDIASNPAHLSRNISTTVNVQSKGANGAPLSRTDDVVRRILTLEQRTASELISLVQQEAKHGKGSEEEENEDVELVNKKNWHLCFTPSEEAAFESSLQAATQVGLSDFVHLIRKVSQEECNRALSRPIGVLCAFEIPGSTLHPRRLVAALWRAAFRRASSSGQVSLKMYTHTPIERISYPDSTSQATHSVLHTTQGKRFRARFVVHATNAYISHLAPQLAGPKHGVVPTRAQCISALPSIPSPSPAATATTNTSWDKGISLHSGYEYLHQRPPSKVPLSPSSSAHEGEASPFIFGGGRYLSDTMEYDISNDGSVHPAISHFLRSFLPSTFPRSFSSSSTEATPLLAPVSHEWTGIIGMTHSKDPLVGPLPSPSTEEGTGGRVERHYVSAGYSGHGMTRAFACARIVAQMVIAEERGCLDRWTVPDWFPTCYLTMLPS</sequence>
<dbReference type="AlphaFoldDB" id="A0A177UM41"/>
<dbReference type="PANTHER" id="PTHR13847:SF260">
    <property type="entry name" value="FAD DEPENDENT OXIDOREDUCTASE DOMAIN-CONTAINING PROTEIN"/>
    <property type="match status" value="1"/>
</dbReference>
<dbReference type="InterPro" id="IPR036188">
    <property type="entry name" value="FAD/NAD-bd_sf"/>
</dbReference>
<evidence type="ECO:0000313" key="6">
    <source>
        <dbReference type="Proteomes" id="UP000836402"/>
    </source>
</evidence>
<feature type="region of interest" description="Disordered" evidence="1">
    <location>
        <begin position="1"/>
        <end position="31"/>
    </location>
</feature>
<dbReference type="Pfam" id="PF01266">
    <property type="entry name" value="DAO"/>
    <property type="match status" value="1"/>
</dbReference>
<keyword evidence="6" id="KW-1185">Reference proteome</keyword>
<evidence type="ECO:0000313" key="3">
    <source>
        <dbReference type="EMBL" id="CAD6955876.1"/>
    </source>
</evidence>
<dbReference type="GO" id="GO:0005737">
    <property type="term" value="C:cytoplasm"/>
    <property type="evidence" value="ECO:0007669"/>
    <property type="project" value="TreeGrafter"/>
</dbReference>
<dbReference type="Proteomes" id="UP000077671">
    <property type="component" value="Unassembled WGS sequence"/>
</dbReference>
<reference evidence="4" key="1">
    <citation type="submission" date="2016-04" db="EMBL/GenBank/DDBJ databases">
        <authorList>
            <person name="Nguyen H.D."/>
            <person name="Kesanakurti P."/>
            <person name="Cullis J."/>
            <person name="Levesque C.A."/>
            <person name="Hambleton S."/>
        </authorList>
    </citation>
    <scope>NUCLEOTIDE SEQUENCE</scope>
    <source>
        <strain evidence="4">DAOMC 238032</strain>
    </source>
</reference>
<dbReference type="SUPFAM" id="SSF51905">
    <property type="entry name" value="FAD/NAD(P)-binding domain"/>
    <property type="match status" value="1"/>
</dbReference>
<dbReference type="PANTHER" id="PTHR13847">
    <property type="entry name" value="SARCOSINE DEHYDROGENASE-RELATED"/>
    <property type="match status" value="1"/>
</dbReference>
<organism evidence="4 5">
    <name type="scientific">Tilletia caries</name>
    <name type="common">wheat bunt fungus</name>
    <dbReference type="NCBI Taxonomy" id="13290"/>
    <lineage>
        <taxon>Eukaryota</taxon>
        <taxon>Fungi</taxon>
        <taxon>Dikarya</taxon>
        <taxon>Basidiomycota</taxon>
        <taxon>Ustilaginomycotina</taxon>
        <taxon>Exobasidiomycetes</taxon>
        <taxon>Tilletiales</taxon>
        <taxon>Tilletiaceae</taxon>
        <taxon>Tilletia</taxon>
    </lineage>
</organism>
<dbReference type="EMBL" id="CAJHJG010006261">
    <property type="protein sequence ID" value="CAD6955876.1"/>
    <property type="molecule type" value="Genomic_DNA"/>
</dbReference>
<protein>
    <recommendedName>
        <fullName evidence="2">FAD dependent oxidoreductase domain-containing protein</fullName>
    </recommendedName>
</protein>
<name>A0A177UM41_9BASI</name>
<accession>A0A177UM41</accession>
<dbReference type="EMBL" id="LWDD02000688">
    <property type="protein sequence ID" value="KAE8257060.1"/>
    <property type="molecule type" value="Genomic_DNA"/>
</dbReference>
<reference evidence="4" key="2">
    <citation type="journal article" date="2019" name="IMA Fungus">
        <title>Genome sequencing and comparison of five Tilletia species to identify candidate genes for the detection of regulated species infecting wheat.</title>
        <authorList>
            <person name="Nguyen H.D.T."/>
            <person name="Sultana T."/>
            <person name="Kesanakurti P."/>
            <person name="Hambleton S."/>
        </authorList>
    </citation>
    <scope>NUCLEOTIDE SEQUENCE</scope>
    <source>
        <strain evidence="4">DAOMC 238032</strain>
    </source>
</reference>
<feature type="domain" description="FAD dependent oxidoreductase" evidence="2">
    <location>
        <begin position="67"/>
        <end position="536"/>
    </location>
</feature>
<gene>
    <name evidence="4" type="ORF">A4X03_0g4800</name>
    <name evidence="3" type="ORF">JKIAZH3_G5685</name>
</gene>
<dbReference type="Proteomes" id="UP000836402">
    <property type="component" value="Unassembled WGS sequence"/>
</dbReference>
<evidence type="ECO:0000259" key="2">
    <source>
        <dbReference type="Pfam" id="PF01266"/>
    </source>
</evidence>
<dbReference type="InterPro" id="IPR006076">
    <property type="entry name" value="FAD-dep_OxRdtase"/>
</dbReference>
<comment type="caution">
    <text evidence="4">The sequence shown here is derived from an EMBL/GenBank/DDBJ whole genome shotgun (WGS) entry which is preliminary data.</text>
</comment>
<evidence type="ECO:0000313" key="5">
    <source>
        <dbReference type="Proteomes" id="UP000077671"/>
    </source>
</evidence>
<proteinExistence type="predicted"/>